<dbReference type="Proteomes" id="UP000183208">
    <property type="component" value="Unassembled WGS sequence"/>
</dbReference>
<evidence type="ECO:0000256" key="3">
    <source>
        <dbReference type="ARBA" id="ARBA00023004"/>
    </source>
</evidence>
<keyword evidence="3 4" id="KW-0408">Iron</keyword>
<dbReference type="AlphaFoldDB" id="A0A1M7AAE1"/>
<accession>A0A1M7AAE1</accession>
<name>A0A1M7AAE1_9BRAD</name>
<organism evidence="7 8">
    <name type="scientific">Bradyrhizobium lablabi</name>
    <dbReference type="NCBI Taxonomy" id="722472"/>
    <lineage>
        <taxon>Bacteria</taxon>
        <taxon>Pseudomonadati</taxon>
        <taxon>Pseudomonadota</taxon>
        <taxon>Alphaproteobacteria</taxon>
        <taxon>Hyphomicrobiales</taxon>
        <taxon>Nitrobacteraceae</taxon>
        <taxon>Bradyrhizobium</taxon>
    </lineage>
</organism>
<proteinExistence type="predicted"/>
<protein>
    <submittedName>
        <fullName evidence="7">Monoheme cytochrome SoxX (Sulfur oxidation)</fullName>
    </submittedName>
</protein>
<dbReference type="Pfam" id="PF00034">
    <property type="entry name" value="Cytochrom_C"/>
    <property type="match status" value="1"/>
</dbReference>
<dbReference type="GO" id="GO:0046872">
    <property type="term" value="F:metal ion binding"/>
    <property type="evidence" value="ECO:0007669"/>
    <property type="project" value="UniProtKB-KW"/>
</dbReference>
<evidence type="ECO:0000313" key="8">
    <source>
        <dbReference type="Proteomes" id="UP000183208"/>
    </source>
</evidence>
<dbReference type="PROSITE" id="PS51007">
    <property type="entry name" value="CYTC"/>
    <property type="match status" value="1"/>
</dbReference>
<evidence type="ECO:0000313" key="7">
    <source>
        <dbReference type="EMBL" id="SED38174.1"/>
    </source>
</evidence>
<sequence>MTKRLSTKPVTSPALVLLLLAGIVAFANPAHAQSAAAEGQKIAFDRSKGNCLTCHVIKGGDLPGSIAPELVDIKSKYPNRADLVAILTDETLRNPLTVMPPFGRNRILTEQEINAVVDFLQTL</sequence>
<dbReference type="Gene3D" id="1.10.760.10">
    <property type="entry name" value="Cytochrome c-like domain"/>
    <property type="match status" value="1"/>
</dbReference>
<dbReference type="InterPro" id="IPR036909">
    <property type="entry name" value="Cyt_c-like_dom_sf"/>
</dbReference>
<dbReference type="InterPro" id="IPR009056">
    <property type="entry name" value="Cyt_c-like_dom"/>
</dbReference>
<dbReference type="SUPFAM" id="SSF46626">
    <property type="entry name" value="Cytochrome c"/>
    <property type="match status" value="1"/>
</dbReference>
<evidence type="ECO:0000256" key="5">
    <source>
        <dbReference type="SAM" id="SignalP"/>
    </source>
</evidence>
<feature type="domain" description="Cytochrome c" evidence="6">
    <location>
        <begin position="34"/>
        <end position="123"/>
    </location>
</feature>
<dbReference type="GO" id="GO:0020037">
    <property type="term" value="F:heme binding"/>
    <property type="evidence" value="ECO:0007669"/>
    <property type="project" value="InterPro"/>
</dbReference>
<dbReference type="NCBIfam" id="TIGR04485">
    <property type="entry name" value="thiosulf_SoxX"/>
    <property type="match status" value="1"/>
</dbReference>
<dbReference type="EMBL" id="FNTI01000001">
    <property type="protein sequence ID" value="SED38174.1"/>
    <property type="molecule type" value="Genomic_DNA"/>
</dbReference>
<keyword evidence="5" id="KW-0732">Signal</keyword>
<keyword evidence="2 4" id="KW-0479">Metal-binding</keyword>
<gene>
    <name evidence="7" type="ORF">SAMN05444171_3959</name>
</gene>
<evidence type="ECO:0000256" key="1">
    <source>
        <dbReference type="ARBA" id="ARBA00022617"/>
    </source>
</evidence>
<evidence type="ECO:0000256" key="4">
    <source>
        <dbReference type="PROSITE-ProRule" id="PRU00433"/>
    </source>
</evidence>
<evidence type="ECO:0000256" key="2">
    <source>
        <dbReference type="ARBA" id="ARBA00022723"/>
    </source>
</evidence>
<dbReference type="InterPro" id="IPR030999">
    <property type="entry name" value="Thiosulf_SoxX"/>
</dbReference>
<evidence type="ECO:0000259" key="6">
    <source>
        <dbReference type="PROSITE" id="PS51007"/>
    </source>
</evidence>
<reference evidence="7 8" key="1">
    <citation type="submission" date="2016-10" db="EMBL/GenBank/DDBJ databases">
        <authorList>
            <person name="de Groot N.N."/>
        </authorList>
    </citation>
    <scope>NUCLEOTIDE SEQUENCE [LARGE SCALE GENOMIC DNA]</scope>
    <source>
        <strain evidence="7 8">GAS522</strain>
    </source>
</reference>
<keyword evidence="1 4" id="KW-0349">Heme</keyword>
<dbReference type="GO" id="GO:0009055">
    <property type="term" value="F:electron transfer activity"/>
    <property type="evidence" value="ECO:0007669"/>
    <property type="project" value="InterPro"/>
</dbReference>
<feature type="signal peptide" evidence="5">
    <location>
        <begin position="1"/>
        <end position="32"/>
    </location>
</feature>
<feature type="chain" id="PRO_5030031692" evidence="5">
    <location>
        <begin position="33"/>
        <end position="123"/>
    </location>
</feature>